<keyword evidence="2" id="KW-1185">Reference proteome</keyword>
<dbReference type="RefSeq" id="WP_382049187.1">
    <property type="nucleotide sequence ID" value="NZ_JBHSKJ010000022.1"/>
</dbReference>
<comment type="caution">
    <text evidence="1">The sequence shown here is derived from an EMBL/GenBank/DDBJ whole genome shotgun (WGS) entry which is preliminary data.</text>
</comment>
<protein>
    <submittedName>
        <fullName evidence="1">Uncharacterized protein</fullName>
    </submittedName>
</protein>
<gene>
    <name evidence="1" type="ORF">ACFPP6_30305</name>
</gene>
<reference evidence="2" key="1">
    <citation type="journal article" date="2019" name="Int. J. Syst. Evol. Microbiol.">
        <title>The Global Catalogue of Microorganisms (GCM) 10K type strain sequencing project: providing services to taxonomists for standard genome sequencing and annotation.</title>
        <authorList>
            <consortium name="The Broad Institute Genomics Platform"/>
            <consortium name="The Broad Institute Genome Sequencing Center for Infectious Disease"/>
            <person name="Wu L."/>
            <person name="Ma J."/>
        </authorList>
    </citation>
    <scope>NUCLEOTIDE SEQUENCE [LARGE SCALE GENOMIC DNA]</scope>
    <source>
        <strain evidence="2">CGMCC 4.1641</strain>
    </source>
</reference>
<dbReference type="Proteomes" id="UP001596222">
    <property type="component" value="Unassembled WGS sequence"/>
</dbReference>
<organism evidence="1 2">
    <name type="scientific">Streptomyces aureoversilis</name>
    <dbReference type="NCBI Taxonomy" id="67277"/>
    <lineage>
        <taxon>Bacteria</taxon>
        <taxon>Bacillati</taxon>
        <taxon>Actinomycetota</taxon>
        <taxon>Actinomycetes</taxon>
        <taxon>Kitasatosporales</taxon>
        <taxon>Streptomycetaceae</taxon>
        <taxon>Streptomyces</taxon>
    </lineage>
</organism>
<proteinExistence type="predicted"/>
<evidence type="ECO:0000313" key="2">
    <source>
        <dbReference type="Proteomes" id="UP001596222"/>
    </source>
</evidence>
<name>A0ABW0A8U8_9ACTN</name>
<accession>A0ABW0A8U8</accession>
<evidence type="ECO:0000313" key="1">
    <source>
        <dbReference type="EMBL" id="MFC5148965.1"/>
    </source>
</evidence>
<dbReference type="EMBL" id="JBHSKJ010000022">
    <property type="protein sequence ID" value="MFC5148965.1"/>
    <property type="molecule type" value="Genomic_DNA"/>
</dbReference>
<sequence length="137" mass="15029">MPLASISEVLLGPWPVFEIAPPAIDPQALAALVKDRERILVPADIATYNFKGLPSHIQSAHIHWDAHYSLIGNTLRQLTVPAVTIGHGFDDAITWVGEDGSEGEIAFFEDGELIWDELRLPPGSRPRTYDTFGETGL</sequence>